<evidence type="ECO:0000313" key="2">
    <source>
        <dbReference type="Proteomes" id="UP000887565"/>
    </source>
</evidence>
<sequence length="300" mass="34329">MGVGNTCIKDDPWTPTPARFIKPHQLFKYNIGDHLDCTFPFHVIALHLSMVSNSKIRPCRICAQGYKKVFIPYEKRCRSRPPAHVKPKAPSINTLYNYEFSRTACGEDEVSHATPQRSPPPAVNPFGFSDYTPDDYYDHLQPQYNLPHMSHCEKDSRIKTIVDNMHPLAIHRSATNKCLLRFFIHLKNELRYDAANHVEMSALRRLNRDTPSDMIQDMMRYEDSKNFLMFQLAPDCNLMTLERELASITPEAGEQPAAFLSKSKQKILQMSNNWPTPSPKLIASSMPPKPKSELQTAPSL</sequence>
<dbReference type="Proteomes" id="UP000887565">
    <property type="component" value="Unplaced"/>
</dbReference>
<keyword evidence="2" id="KW-1185">Reference proteome</keyword>
<evidence type="ECO:0000256" key="1">
    <source>
        <dbReference type="SAM" id="MobiDB-lite"/>
    </source>
</evidence>
<organism evidence="2 3">
    <name type="scientific">Romanomermis culicivorax</name>
    <name type="common">Nematode worm</name>
    <dbReference type="NCBI Taxonomy" id="13658"/>
    <lineage>
        <taxon>Eukaryota</taxon>
        <taxon>Metazoa</taxon>
        <taxon>Ecdysozoa</taxon>
        <taxon>Nematoda</taxon>
        <taxon>Enoplea</taxon>
        <taxon>Dorylaimia</taxon>
        <taxon>Mermithida</taxon>
        <taxon>Mermithoidea</taxon>
        <taxon>Mermithidae</taxon>
        <taxon>Romanomermis</taxon>
    </lineage>
</organism>
<dbReference type="AlphaFoldDB" id="A0A915IJU0"/>
<protein>
    <submittedName>
        <fullName evidence="3">Uncharacterized protein</fullName>
    </submittedName>
</protein>
<evidence type="ECO:0000313" key="3">
    <source>
        <dbReference type="WBParaSite" id="nRc.2.0.1.t14306-RA"/>
    </source>
</evidence>
<reference evidence="3" key="1">
    <citation type="submission" date="2022-11" db="UniProtKB">
        <authorList>
            <consortium name="WormBaseParasite"/>
        </authorList>
    </citation>
    <scope>IDENTIFICATION</scope>
</reference>
<feature type="region of interest" description="Disordered" evidence="1">
    <location>
        <begin position="270"/>
        <end position="300"/>
    </location>
</feature>
<dbReference type="WBParaSite" id="nRc.2.0.1.t14306-RA">
    <property type="protein sequence ID" value="nRc.2.0.1.t14306-RA"/>
    <property type="gene ID" value="nRc.2.0.1.g14306"/>
</dbReference>
<proteinExistence type="predicted"/>
<accession>A0A915IJU0</accession>
<name>A0A915IJU0_ROMCU</name>